<feature type="transmembrane region" description="Helical" evidence="1">
    <location>
        <begin position="1560"/>
        <end position="1582"/>
    </location>
</feature>
<keyword evidence="1" id="KW-0472">Membrane</keyword>
<keyword evidence="4" id="KW-1185">Reference proteome</keyword>
<feature type="transmembrane region" description="Helical" evidence="1">
    <location>
        <begin position="1321"/>
        <end position="1341"/>
    </location>
</feature>
<comment type="caution">
    <text evidence="3">The sequence shown here is derived from an EMBL/GenBank/DDBJ whole genome shotgun (WGS) entry which is preliminary data.</text>
</comment>
<dbReference type="InterPro" id="IPR052994">
    <property type="entry name" value="Tiny_macrocysts_regulators"/>
</dbReference>
<feature type="transmembrane region" description="Helical" evidence="1">
    <location>
        <begin position="289"/>
        <end position="309"/>
    </location>
</feature>
<gene>
    <name evidence="3" type="ORF">POCTA_138.1.T0410057</name>
</gene>
<protein>
    <recommendedName>
        <fullName evidence="2">TmcB/TmcC TPR repeats domain-containing protein</fullName>
    </recommendedName>
</protein>
<name>A0A8S1UA81_PAROT</name>
<feature type="domain" description="TmcB/TmcC TPR repeats" evidence="2">
    <location>
        <begin position="496"/>
        <end position="614"/>
    </location>
</feature>
<feature type="transmembrane region" description="Helical" evidence="1">
    <location>
        <begin position="191"/>
        <end position="215"/>
    </location>
</feature>
<feature type="transmembrane region" description="Helical" evidence="1">
    <location>
        <begin position="260"/>
        <end position="277"/>
    </location>
</feature>
<evidence type="ECO:0000256" key="1">
    <source>
        <dbReference type="SAM" id="Phobius"/>
    </source>
</evidence>
<sequence>MEVKSNYGSTKNSVENDNILTRLQTELKSIIFRVFFLILKDEEQSIAIQIFLQVISFFQYLTFIFHRQLYVLWKNQKVSYQFYKFFGYFMLTPYFEMLNFSSFASMMYALIGIILISIMLLLLIGYTNITKLNTSYTWPIYVLKQIFILFTTILYLPILDLLFQMLNCHYDDKNQLINVVFDTICWQGSHVIHAVVAILGIIIFTTITMTFNLLYFEPRYNHKDQLSKTSGRAKTLKCFIFLILEISFTLIDLIKFDYVAIYILMIGAFITFYQFHIEQPFNNVFIQKISSMYAALMLWSALMMCFSNYLENIIFHGTIYSWLVGIPLIIVAIYKKEKYLYDLLLMNINKIEDPNQIILLINYTQKLLSRYHTNQHFHIMLDALIEVHIKTCQKEDCVFRIKKQLNQRLLKLKDANISQRDYQIHLLIGEIYQGYIRRHQNNVRLRINYAFYLLDFLKQKQQSLNEFNQIELLSPSIDYEFTIFRYKRIIEDEMNISQNEALNGNLDVATEISFQNNMRQFQNKIERATLMHMDFWSQLQEDSPDLGKMNEIGSKINLAILQVEELWNRMQKMTQNLPKAMRLYAKFIIEVLQDKDFGEQLLDKSKQLQTQNNKMKNKQTISIFTSDEINFEPLPTLLISTMSSKFAQISTLNLSACNFFGYHKTELMNRKINLLIPQIYAKFHDKHIEMFFQSNDQQQIVKERLIYIKLKSGYIMPCYIYMKALSQFDEDVIIAAQFRTLRTFKGGCYLILDSDDAIESISSSCICYLFIDSKMISHRKIYFHELFTNYNRNDYLNKTGCVISLNLQSNIVQNSNYLQYYINDLEDQTQILFQIQITEISNQYQDQVVGYVIKLEKVINDQSQIFGPDVQQQLIVQNSTMSNFQFKYFAAKALYLGENQEEGNSARVDQTVIWEQSSRISEETQVEKKEKVEIVKIERINYAEGIRTLKLFDNRIQEIEDIRMSFTDSDEVQHSSVFQSNSDNPDEIEKGQKNNIFRNRKVLSSTINDQQRPKVIIYLSCIINILMVAVLTLSFTSYFLGLYLFDNIQNSLNLISYASLRNQESIQVVMNIQNLEMLKIGIWNFTETEAIAYEEEQRNELNKSIYGLAEANKKLMLNELYINEQIEELHSKSVVNVRISKSRFSDYDLIEATQQIISKALIIRDKPLYNLTLDDEDVAFITYNLHNGIIIEYRNETSQYSYGIRDLSEKNVKIFFIFMVVSACSFFILLIMIVILIIKINLIQEQILQLFMEIPEKTVKYLYNKSENFISNLQVGEEEELSSDFCDDEQQDEHKELSRTLKSKRKKKVFKNTNSSHRTQILIITFILCTFQGYFILSYFLNQVIYNNLRQQIPELNVTARSGSYYRFVDNCERQLFLNREEPILGKDAYSIVMNNIQLNYEVDSELHQEHAKNSEIVNEDYYDTFQSIFMLSPCETLEKEGYTTVEYCETFANGSISQGMAVAIARYFENIRYIMTIYDMFYGHPEANFSVVARGWGRFRNITNDSDNVTNYIYNLNNFKQPTESRIMQNKFIRAAFQFLLDQYLAALKYDIEVTQTQLLAVFIVFEVLIFFVYFIVWLPAEMKMTRDIWRTKGLILMIPLRVIQKIKMIKSFIGVLIHSQDQ</sequence>
<feature type="transmembrane region" description="Helical" evidence="1">
    <location>
        <begin position="46"/>
        <end position="66"/>
    </location>
</feature>
<keyword evidence="1" id="KW-1133">Transmembrane helix</keyword>
<feature type="transmembrane region" description="Helical" evidence="1">
    <location>
        <begin position="107"/>
        <end position="126"/>
    </location>
</feature>
<dbReference type="OMA" id="IMECEET"/>
<dbReference type="OrthoDB" id="315694at2759"/>
<evidence type="ECO:0000259" key="2">
    <source>
        <dbReference type="Pfam" id="PF25474"/>
    </source>
</evidence>
<dbReference type="Proteomes" id="UP000683925">
    <property type="component" value="Unassembled WGS sequence"/>
</dbReference>
<keyword evidence="1" id="KW-0812">Transmembrane</keyword>
<dbReference type="Pfam" id="PF25474">
    <property type="entry name" value="TPR_TmcB"/>
    <property type="match status" value="1"/>
</dbReference>
<proteinExistence type="predicted"/>
<dbReference type="PANTHER" id="PTHR31600:SF2">
    <property type="entry name" value="GAMETE ENRICHED GENE 10 PROTEIN-RELATED"/>
    <property type="match status" value="1"/>
</dbReference>
<feature type="transmembrane region" description="Helical" evidence="1">
    <location>
        <begin position="1015"/>
        <end position="1045"/>
    </location>
</feature>
<feature type="transmembrane region" description="Helical" evidence="1">
    <location>
        <begin position="315"/>
        <end position="334"/>
    </location>
</feature>
<dbReference type="EMBL" id="CAJJDP010000041">
    <property type="protein sequence ID" value="CAD8162071.1"/>
    <property type="molecule type" value="Genomic_DNA"/>
</dbReference>
<feature type="transmembrane region" description="Helical" evidence="1">
    <location>
        <begin position="78"/>
        <end position="95"/>
    </location>
</feature>
<evidence type="ECO:0000313" key="4">
    <source>
        <dbReference type="Proteomes" id="UP000683925"/>
    </source>
</evidence>
<dbReference type="PANTHER" id="PTHR31600">
    <property type="entry name" value="TINY MACROCYSTS PROTEIN B-RELATED"/>
    <property type="match status" value="1"/>
</dbReference>
<accession>A0A8S1UA81</accession>
<feature type="transmembrane region" description="Helical" evidence="1">
    <location>
        <begin position="1214"/>
        <end position="1238"/>
    </location>
</feature>
<dbReference type="InterPro" id="IPR057352">
    <property type="entry name" value="TPR_TmcB/C"/>
</dbReference>
<reference evidence="3" key="1">
    <citation type="submission" date="2021-01" db="EMBL/GenBank/DDBJ databases">
        <authorList>
            <consortium name="Genoscope - CEA"/>
            <person name="William W."/>
        </authorList>
    </citation>
    <scope>NUCLEOTIDE SEQUENCE</scope>
</reference>
<feature type="transmembrane region" description="Helical" evidence="1">
    <location>
        <begin position="138"/>
        <end position="158"/>
    </location>
</feature>
<evidence type="ECO:0000313" key="3">
    <source>
        <dbReference type="EMBL" id="CAD8162071.1"/>
    </source>
</evidence>
<organism evidence="3 4">
    <name type="scientific">Paramecium octaurelia</name>
    <dbReference type="NCBI Taxonomy" id="43137"/>
    <lineage>
        <taxon>Eukaryota</taxon>
        <taxon>Sar</taxon>
        <taxon>Alveolata</taxon>
        <taxon>Ciliophora</taxon>
        <taxon>Intramacronucleata</taxon>
        <taxon>Oligohymenophorea</taxon>
        <taxon>Peniculida</taxon>
        <taxon>Parameciidae</taxon>
        <taxon>Paramecium</taxon>
    </lineage>
</organism>